<accession>A0A645HY16</accession>
<feature type="transmembrane region" description="Helical" evidence="1">
    <location>
        <begin position="103"/>
        <end position="125"/>
    </location>
</feature>
<comment type="caution">
    <text evidence="2">The sequence shown here is derived from an EMBL/GenBank/DDBJ whole genome shotgun (WGS) entry which is preliminary data.</text>
</comment>
<dbReference type="EMBL" id="VSSQ01102616">
    <property type="protein sequence ID" value="MPN43898.1"/>
    <property type="molecule type" value="Genomic_DNA"/>
</dbReference>
<sequence length="138" mass="16072">MFLWSFVSLILFDTFKLPLLINNDLFGWAILVLTILLLNFLVLTTSEEKTSEVKVAIYLVMAIFSTISYCFFISDYLAENIIKIEEIKQIMTYDQIKYQIESIIKWSCLPYLIGAVFGCFSIEFVERNIKVKKQANVQ</sequence>
<proteinExistence type="predicted"/>
<keyword evidence="1" id="KW-0812">Transmembrane</keyword>
<reference evidence="2" key="1">
    <citation type="submission" date="2019-08" db="EMBL/GenBank/DDBJ databases">
        <authorList>
            <person name="Kucharzyk K."/>
            <person name="Murdoch R.W."/>
            <person name="Higgins S."/>
            <person name="Loffler F."/>
        </authorList>
    </citation>
    <scope>NUCLEOTIDE SEQUENCE</scope>
</reference>
<organism evidence="2">
    <name type="scientific">bioreactor metagenome</name>
    <dbReference type="NCBI Taxonomy" id="1076179"/>
    <lineage>
        <taxon>unclassified sequences</taxon>
        <taxon>metagenomes</taxon>
        <taxon>ecological metagenomes</taxon>
    </lineage>
</organism>
<keyword evidence="1" id="KW-1133">Transmembrane helix</keyword>
<evidence type="ECO:0000313" key="2">
    <source>
        <dbReference type="EMBL" id="MPN43898.1"/>
    </source>
</evidence>
<feature type="transmembrane region" description="Helical" evidence="1">
    <location>
        <begin position="55"/>
        <end position="74"/>
    </location>
</feature>
<dbReference type="AlphaFoldDB" id="A0A645HY16"/>
<name>A0A645HY16_9ZZZZ</name>
<protein>
    <submittedName>
        <fullName evidence="2">Uncharacterized protein</fullName>
    </submittedName>
</protein>
<gene>
    <name evidence="2" type="ORF">SDC9_191459</name>
</gene>
<evidence type="ECO:0000256" key="1">
    <source>
        <dbReference type="SAM" id="Phobius"/>
    </source>
</evidence>
<feature type="transmembrane region" description="Helical" evidence="1">
    <location>
        <begin position="26"/>
        <end position="43"/>
    </location>
</feature>
<keyword evidence="1" id="KW-0472">Membrane</keyword>